<accession>S8C7Q6</accession>
<comment type="caution">
    <text evidence="1">The sequence shown here is derived from an EMBL/GenBank/DDBJ whole genome shotgun (WGS) entry which is preliminary data.</text>
</comment>
<gene>
    <name evidence="1" type="ORF">M569_11968</name>
</gene>
<dbReference type="EMBL" id="AUSU01005867">
    <property type="protein sequence ID" value="EPS62820.1"/>
    <property type="molecule type" value="Genomic_DNA"/>
</dbReference>
<evidence type="ECO:0000313" key="1">
    <source>
        <dbReference type="EMBL" id="EPS62820.1"/>
    </source>
</evidence>
<dbReference type="Proteomes" id="UP000015453">
    <property type="component" value="Unassembled WGS sequence"/>
</dbReference>
<proteinExistence type="predicted"/>
<protein>
    <submittedName>
        <fullName evidence="1">Uncharacterized protein</fullName>
    </submittedName>
</protein>
<keyword evidence="2" id="KW-1185">Reference proteome</keyword>
<dbReference type="AlphaFoldDB" id="S8C7Q6"/>
<reference evidence="1 2" key="1">
    <citation type="journal article" date="2013" name="BMC Genomics">
        <title>The miniature genome of a carnivorous plant Genlisea aurea contains a low number of genes and short non-coding sequences.</title>
        <authorList>
            <person name="Leushkin E.V."/>
            <person name="Sutormin R.A."/>
            <person name="Nabieva E.R."/>
            <person name="Penin A.A."/>
            <person name="Kondrashov A.S."/>
            <person name="Logacheva M.D."/>
        </authorList>
    </citation>
    <scope>NUCLEOTIDE SEQUENCE [LARGE SCALE GENOMIC DNA]</scope>
</reference>
<organism evidence="1 2">
    <name type="scientific">Genlisea aurea</name>
    <dbReference type="NCBI Taxonomy" id="192259"/>
    <lineage>
        <taxon>Eukaryota</taxon>
        <taxon>Viridiplantae</taxon>
        <taxon>Streptophyta</taxon>
        <taxon>Embryophyta</taxon>
        <taxon>Tracheophyta</taxon>
        <taxon>Spermatophyta</taxon>
        <taxon>Magnoliopsida</taxon>
        <taxon>eudicotyledons</taxon>
        <taxon>Gunneridae</taxon>
        <taxon>Pentapetalae</taxon>
        <taxon>asterids</taxon>
        <taxon>lamiids</taxon>
        <taxon>Lamiales</taxon>
        <taxon>Lentibulariaceae</taxon>
        <taxon>Genlisea</taxon>
    </lineage>
</organism>
<sequence length="69" mass="7450">MDGSKSTVAATRRFRHSAGRAAAVQIQCRLRPDGANPAPTGSGGAFLVPRRQRWCIPIVARTLAWWCGS</sequence>
<evidence type="ECO:0000313" key="2">
    <source>
        <dbReference type="Proteomes" id="UP000015453"/>
    </source>
</evidence>
<name>S8C7Q6_9LAMI</name>